<dbReference type="EMBL" id="BAABHB010000001">
    <property type="protein sequence ID" value="GAA4398257.1"/>
    <property type="molecule type" value="Genomic_DNA"/>
</dbReference>
<name>A0ABP8JZB9_9BACT</name>
<dbReference type="InterPro" id="IPR050546">
    <property type="entry name" value="Glycosyl_Hydrlase_16"/>
</dbReference>
<dbReference type="SUPFAM" id="SSF49899">
    <property type="entry name" value="Concanavalin A-like lectins/glucanases"/>
    <property type="match status" value="1"/>
</dbReference>
<dbReference type="Proteomes" id="UP001500936">
    <property type="component" value="Unassembled WGS sequence"/>
</dbReference>
<comment type="caution">
    <text evidence="3">The sequence shown here is derived from an EMBL/GenBank/DDBJ whole genome shotgun (WGS) entry which is preliminary data.</text>
</comment>
<evidence type="ECO:0000313" key="3">
    <source>
        <dbReference type="EMBL" id="GAA4398257.1"/>
    </source>
</evidence>
<dbReference type="GO" id="GO:0016787">
    <property type="term" value="F:hydrolase activity"/>
    <property type="evidence" value="ECO:0007669"/>
    <property type="project" value="UniProtKB-KW"/>
</dbReference>
<dbReference type="PROSITE" id="PS51762">
    <property type="entry name" value="GH16_2"/>
    <property type="match status" value="1"/>
</dbReference>
<keyword evidence="4" id="KW-1185">Reference proteome</keyword>
<dbReference type="Pfam" id="PF00722">
    <property type="entry name" value="Glyco_hydro_16"/>
    <property type="match status" value="1"/>
</dbReference>
<reference evidence="4" key="1">
    <citation type="journal article" date="2019" name="Int. J. Syst. Evol. Microbiol.">
        <title>The Global Catalogue of Microorganisms (GCM) 10K type strain sequencing project: providing services to taxonomists for standard genome sequencing and annotation.</title>
        <authorList>
            <consortium name="The Broad Institute Genomics Platform"/>
            <consortium name="The Broad Institute Genome Sequencing Center for Infectious Disease"/>
            <person name="Wu L."/>
            <person name="Ma J."/>
        </authorList>
    </citation>
    <scope>NUCLEOTIDE SEQUENCE [LARGE SCALE GENOMIC DNA]</scope>
    <source>
        <strain evidence="4">JCM 17925</strain>
    </source>
</reference>
<feature type="domain" description="GH16" evidence="2">
    <location>
        <begin position="1"/>
        <end position="261"/>
    </location>
</feature>
<evidence type="ECO:0000256" key="1">
    <source>
        <dbReference type="ARBA" id="ARBA00006865"/>
    </source>
</evidence>
<dbReference type="CDD" id="cd08023">
    <property type="entry name" value="GH16_laminarinase_like"/>
    <property type="match status" value="1"/>
</dbReference>
<dbReference type="PANTHER" id="PTHR10963">
    <property type="entry name" value="GLYCOSYL HYDROLASE-RELATED"/>
    <property type="match status" value="1"/>
</dbReference>
<evidence type="ECO:0000313" key="4">
    <source>
        <dbReference type="Proteomes" id="UP001500936"/>
    </source>
</evidence>
<gene>
    <name evidence="3" type="ORF">GCM10023187_08740</name>
</gene>
<dbReference type="Gene3D" id="2.60.120.200">
    <property type="match status" value="1"/>
</dbReference>
<proteinExistence type="inferred from homology"/>
<dbReference type="InterPro" id="IPR000757">
    <property type="entry name" value="Beta-glucanase-like"/>
</dbReference>
<comment type="similarity">
    <text evidence="1">Belongs to the glycosyl hydrolase 16 family.</text>
</comment>
<evidence type="ECO:0000259" key="2">
    <source>
        <dbReference type="PROSITE" id="PS51762"/>
    </source>
</evidence>
<keyword evidence="3" id="KW-0378">Hydrolase</keyword>
<dbReference type="PANTHER" id="PTHR10963:SF55">
    <property type="entry name" value="GLYCOSIDE HYDROLASE FAMILY 16 PROTEIN"/>
    <property type="match status" value="1"/>
</dbReference>
<sequence>MPCNATLSQTATTGWTLAFEDEFTQNPADASSQWGAWSSGAYNNELQLYTTAPKNLSVAGGILYIRAVKEATPVTGKTNPSNTASKSFNFTSGRIETKTLFAPNATQGQIRMMARIKLPSGYGMWPAFWSYGDPWPTKGEIDILEARGNEDKVYHTNYFYGRQVNVNLVRNAEAHIYTSASLQSCWHIYELVWTKDALTFYLDGQQVDKKTGGYVADLFGKEEKVTLNLAVGGDYFGNPPASSIANEGIMEIDWVRVYTKN</sequence>
<dbReference type="InterPro" id="IPR013320">
    <property type="entry name" value="ConA-like_dom_sf"/>
</dbReference>
<organism evidence="3 4">
    <name type="scientific">Nibrella viscosa</name>
    <dbReference type="NCBI Taxonomy" id="1084524"/>
    <lineage>
        <taxon>Bacteria</taxon>
        <taxon>Pseudomonadati</taxon>
        <taxon>Bacteroidota</taxon>
        <taxon>Cytophagia</taxon>
        <taxon>Cytophagales</taxon>
        <taxon>Spirosomataceae</taxon>
        <taxon>Nibrella</taxon>
    </lineage>
</organism>
<accession>A0ABP8JZB9</accession>
<protein>
    <submittedName>
        <fullName evidence="3">Glycoside hydrolase family 16 protein</fullName>
    </submittedName>
</protein>